<gene>
    <name evidence="1" type="ORF">AsAng_0002750</name>
</gene>
<keyword evidence="2" id="KW-1185">Reference proteome</keyword>
<dbReference type="RefSeq" id="WP_264790946.1">
    <property type="nucleotide sequence ID" value="NZ_AP026867.1"/>
</dbReference>
<dbReference type="KEGG" id="aup:AsAng_0002750"/>
<evidence type="ECO:0000313" key="2">
    <source>
        <dbReference type="Proteomes" id="UP001060919"/>
    </source>
</evidence>
<reference evidence="1" key="1">
    <citation type="submission" date="2022-09" db="EMBL/GenBank/DDBJ databases">
        <title>Aureispira anguillicida sp. nov., isolated from Leptocephalus of Japanese eel Anguilla japonica.</title>
        <authorList>
            <person name="Yuasa K."/>
            <person name="Mekata T."/>
            <person name="Ikunari K."/>
        </authorList>
    </citation>
    <scope>NUCLEOTIDE SEQUENCE</scope>
    <source>
        <strain evidence="1">EL160426</strain>
    </source>
</reference>
<protein>
    <submittedName>
        <fullName evidence="1">Uncharacterized protein</fullName>
    </submittedName>
</protein>
<name>A0A915YAS9_9BACT</name>
<dbReference type="AlphaFoldDB" id="A0A915YAS9"/>
<dbReference type="Proteomes" id="UP001060919">
    <property type="component" value="Chromosome"/>
</dbReference>
<proteinExistence type="predicted"/>
<dbReference type="EMBL" id="AP026867">
    <property type="protein sequence ID" value="BDS09571.1"/>
    <property type="molecule type" value="Genomic_DNA"/>
</dbReference>
<organism evidence="1 2">
    <name type="scientific">Aureispira anguillae</name>
    <dbReference type="NCBI Taxonomy" id="2864201"/>
    <lineage>
        <taxon>Bacteria</taxon>
        <taxon>Pseudomonadati</taxon>
        <taxon>Bacteroidota</taxon>
        <taxon>Saprospiria</taxon>
        <taxon>Saprospirales</taxon>
        <taxon>Saprospiraceae</taxon>
        <taxon>Aureispira</taxon>
    </lineage>
</organism>
<sequence length="264" mass="30514">MIPKIIINDFYFHSYDHLRYESGICTTSLHANGARRAIKIESASSNRYSVTIFNLDGPHPIWRNNVQMAPKLMKVIKAELYSTELRGCGPDIFGNNFEDFGITIKHSSAGIDEITLHLLDRDSDIKYLKSNEKNPLIPTYIRTENEYHTLDDLTEGFRKDVIAYLQSLERKKRPNIVYVGEIIDVCSFYAIRLMDVYRENALGILPVNIVTEVKDQVYQVVADLIPEMEKKEAKNTFWDTVNYKMTLSNIVAIAREDLDNLEYY</sequence>
<accession>A0A915YAS9</accession>
<evidence type="ECO:0000313" key="1">
    <source>
        <dbReference type="EMBL" id="BDS09571.1"/>
    </source>
</evidence>